<dbReference type="InterPro" id="IPR018392">
    <property type="entry name" value="LysM"/>
</dbReference>
<dbReference type="InterPro" id="IPR036779">
    <property type="entry name" value="LysM_dom_sf"/>
</dbReference>
<reference evidence="4" key="1">
    <citation type="submission" date="2021-01" db="EMBL/GenBank/DDBJ databases">
        <authorList>
            <person name="Corre E."/>
            <person name="Pelletier E."/>
            <person name="Niang G."/>
            <person name="Scheremetjew M."/>
            <person name="Finn R."/>
            <person name="Kale V."/>
            <person name="Holt S."/>
            <person name="Cochrane G."/>
            <person name="Meng A."/>
            <person name="Brown T."/>
            <person name="Cohen L."/>
        </authorList>
    </citation>
    <scope>NUCLEOTIDE SEQUENCE</scope>
    <source>
        <strain evidence="4">RCC856</strain>
    </source>
</reference>
<keyword evidence="2" id="KW-0472">Membrane</keyword>
<dbReference type="Gene3D" id="3.10.350.10">
    <property type="entry name" value="LysM domain"/>
    <property type="match status" value="1"/>
</dbReference>
<keyword evidence="2" id="KW-0812">Transmembrane</keyword>
<protein>
    <recommendedName>
        <fullName evidence="3">LysM domain-containing protein</fullName>
    </recommendedName>
</protein>
<feature type="compositionally biased region" description="Basic and acidic residues" evidence="1">
    <location>
        <begin position="12"/>
        <end position="22"/>
    </location>
</feature>
<feature type="transmembrane region" description="Helical" evidence="2">
    <location>
        <begin position="147"/>
        <end position="168"/>
    </location>
</feature>
<evidence type="ECO:0000259" key="3">
    <source>
        <dbReference type="PROSITE" id="PS51782"/>
    </source>
</evidence>
<evidence type="ECO:0000256" key="2">
    <source>
        <dbReference type="SAM" id="Phobius"/>
    </source>
</evidence>
<dbReference type="SUPFAM" id="SSF54106">
    <property type="entry name" value="LysM domain"/>
    <property type="match status" value="1"/>
</dbReference>
<evidence type="ECO:0000313" key="4">
    <source>
        <dbReference type="EMBL" id="CAE0010266.1"/>
    </source>
</evidence>
<keyword evidence="2" id="KW-1133">Transmembrane helix</keyword>
<accession>A0A7S2YX06</accession>
<proteinExistence type="predicted"/>
<gene>
    <name evidence="4" type="ORF">CLAU1311_LOCUS1126</name>
    <name evidence="5" type="ORF">CLAU1311_LOCUS1127</name>
</gene>
<dbReference type="CDD" id="cd00118">
    <property type="entry name" value="LysM"/>
    <property type="match status" value="1"/>
</dbReference>
<evidence type="ECO:0000313" key="5">
    <source>
        <dbReference type="EMBL" id="CAE0010272.1"/>
    </source>
</evidence>
<dbReference type="PROSITE" id="PS51782">
    <property type="entry name" value="LYSM"/>
    <property type="match status" value="1"/>
</dbReference>
<name>A0A7S2YX06_9CHLO</name>
<dbReference type="EMBL" id="HBHU01001758">
    <property type="protein sequence ID" value="CAE0010266.1"/>
    <property type="molecule type" value="Transcribed_RNA"/>
</dbReference>
<dbReference type="EMBL" id="HBHU01001760">
    <property type="protein sequence ID" value="CAE0010272.1"/>
    <property type="molecule type" value="Transcribed_RNA"/>
</dbReference>
<sequence length="173" mass="18629">MIQNQRGITGREPSERASEQARQRRKSARQRSEARENGVMSILASTSMTMALPRPAGLARGVPRRSGIPSSSSSHSAFARGERGVACRAKKTHTVQKGEWLSSIAPQYNVTTEQLRKANSKIIEEGDVIFPGDQLVIPGTGGGVKGILVKVMLLLLVIAAASGIWPTIKESQK</sequence>
<evidence type="ECO:0000256" key="1">
    <source>
        <dbReference type="SAM" id="MobiDB-lite"/>
    </source>
</evidence>
<dbReference type="SMART" id="SM00257">
    <property type="entry name" value="LysM"/>
    <property type="match status" value="1"/>
</dbReference>
<dbReference type="AlphaFoldDB" id="A0A7S2YX06"/>
<feature type="region of interest" description="Disordered" evidence="1">
    <location>
        <begin position="58"/>
        <end position="82"/>
    </location>
</feature>
<organism evidence="4">
    <name type="scientific">Chloropicon laureae</name>
    <dbReference type="NCBI Taxonomy" id="464258"/>
    <lineage>
        <taxon>Eukaryota</taxon>
        <taxon>Viridiplantae</taxon>
        <taxon>Chlorophyta</taxon>
        <taxon>Chloropicophyceae</taxon>
        <taxon>Chloropicales</taxon>
        <taxon>Chloropicaceae</taxon>
        <taxon>Chloropicon</taxon>
    </lineage>
</organism>
<feature type="domain" description="LysM" evidence="3">
    <location>
        <begin position="91"/>
        <end position="137"/>
    </location>
</feature>
<feature type="region of interest" description="Disordered" evidence="1">
    <location>
        <begin position="1"/>
        <end position="39"/>
    </location>
</feature>
<dbReference type="Pfam" id="PF01476">
    <property type="entry name" value="LysM"/>
    <property type="match status" value="1"/>
</dbReference>